<evidence type="ECO:0000313" key="2">
    <source>
        <dbReference type="EMBL" id="KIK54068.1"/>
    </source>
</evidence>
<organism evidence="2 3">
    <name type="scientific">Collybiopsis luxurians FD-317 M1</name>
    <dbReference type="NCBI Taxonomy" id="944289"/>
    <lineage>
        <taxon>Eukaryota</taxon>
        <taxon>Fungi</taxon>
        <taxon>Dikarya</taxon>
        <taxon>Basidiomycota</taxon>
        <taxon>Agaricomycotina</taxon>
        <taxon>Agaricomycetes</taxon>
        <taxon>Agaricomycetidae</taxon>
        <taxon>Agaricales</taxon>
        <taxon>Marasmiineae</taxon>
        <taxon>Omphalotaceae</taxon>
        <taxon>Collybiopsis</taxon>
        <taxon>Collybiopsis luxurians</taxon>
    </lineage>
</organism>
<proteinExistence type="predicted"/>
<evidence type="ECO:0000313" key="3">
    <source>
        <dbReference type="Proteomes" id="UP000053593"/>
    </source>
</evidence>
<dbReference type="Proteomes" id="UP000053593">
    <property type="component" value="Unassembled WGS sequence"/>
</dbReference>
<feature type="transmembrane region" description="Helical" evidence="1">
    <location>
        <begin position="235"/>
        <end position="255"/>
    </location>
</feature>
<dbReference type="AlphaFoldDB" id="A0A0D0CGL4"/>
<keyword evidence="3" id="KW-1185">Reference proteome</keyword>
<keyword evidence="1" id="KW-0812">Transmembrane</keyword>
<name>A0A0D0CGL4_9AGAR</name>
<keyword evidence="1" id="KW-1133">Transmembrane helix</keyword>
<accession>A0A0D0CGL4</accession>
<evidence type="ECO:0000256" key="1">
    <source>
        <dbReference type="SAM" id="Phobius"/>
    </source>
</evidence>
<sequence>MNNSESNSVYTITTRSSSTFPGLGYHSGTLVRWLGSVVINGMNTIAPRTRLAPIDASSIFTITPRSSTSTLTTTGTFTSSSTAPGLGYLSGKVIHLVGSVVIDGMTVLRARLAQINSTLSRNRTASDSDAREIFSSELLELSRPVYDQAIRKRAFSMIMGQIGGLEFVDLAAGISKLHIYESYWVLEAMFSCFLQSQKNSPPESISEEALSHLVAGLEAYNARTQKNYPLTSTPILIPLLLFLCLAISLSPDAVFSQLLMELDIIGFINKTFDFREPVVDEISAELVGIVYCLLLQRLDPVKDVIAISELQKVEASHAEMAGASQIQIPRPNSEVSIFSEGLPVISTHSERGLVLITTRTVTALDRI</sequence>
<dbReference type="HOGENOM" id="CLU_754506_0_0_1"/>
<gene>
    <name evidence="2" type="ORF">GYMLUDRAFT_100206</name>
</gene>
<protein>
    <submittedName>
        <fullName evidence="2">Unplaced genomic scaffold GYMLUscaffold_72, whole genome shotgun sequence</fullName>
    </submittedName>
</protein>
<dbReference type="EMBL" id="KN834820">
    <property type="protein sequence ID" value="KIK54068.1"/>
    <property type="molecule type" value="Genomic_DNA"/>
</dbReference>
<reference evidence="2 3" key="1">
    <citation type="submission" date="2014-04" db="EMBL/GenBank/DDBJ databases">
        <title>Evolutionary Origins and Diversification of the Mycorrhizal Mutualists.</title>
        <authorList>
            <consortium name="DOE Joint Genome Institute"/>
            <consortium name="Mycorrhizal Genomics Consortium"/>
            <person name="Kohler A."/>
            <person name="Kuo A."/>
            <person name="Nagy L.G."/>
            <person name="Floudas D."/>
            <person name="Copeland A."/>
            <person name="Barry K.W."/>
            <person name="Cichocki N."/>
            <person name="Veneault-Fourrey C."/>
            <person name="LaButti K."/>
            <person name="Lindquist E.A."/>
            <person name="Lipzen A."/>
            <person name="Lundell T."/>
            <person name="Morin E."/>
            <person name="Murat C."/>
            <person name="Riley R."/>
            <person name="Ohm R."/>
            <person name="Sun H."/>
            <person name="Tunlid A."/>
            <person name="Henrissat B."/>
            <person name="Grigoriev I.V."/>
            <person name="Hibbett D.S."/>
            <person name="Martin F."/>
        </authorList>
    </citation>
    <scope>NUCLEOTIDE SEQUENCE [LARGE SCALE GENOMIC DNA]</scope>
    <source>
        <strain evidence="2 3">FD-317 M1</strain>
    </source>
</reference>
<keyword evidence="1" id="KW-0472">Membrane</keyword>